<dbReference type="Proteomes" id="UP000775213">
    <property type="component" value="Unassembled WGS sequence"/>
</dbReference>
<evidence type="ECO:0000313" key="7">
    <source>
        <dbReference type="Proteomes" id="UP000775213"/>
    </source>
</evidence>
<dbReference type="GO" id="GO:0008270">
    <property type="term" value="F:zinc ion binding"/>
    <property type="evidence" value="ECO:0007669"/>
    <property type="project" value="UniProtKB-KW"/>
</dbReference>
<feature type="transmembrane region" description="Helical" evidence="4">
    <location>
        <begin position="201"/>
        <end position="228"/>
    </location>
</feature>
<dbReference type="Pfam" id="PF12906">
    <property type="entry name" value="RINGv"/>
    <property type="match status" value="2"/>
</dbReference>
<dbReference type="Gene3D" id="3.30.40.10">
    <property type="entry name" value="Zinc/RING finger domain, C3HC4 (zinc finger)"/>
    <property type="match status" value="2"/>
</dbReference>
<dbReference type="InterPro" id="IPR011016">
    <property type="entry name" value="Znf_RING-CH"/>
</dbReference>
<proteinExistence type="predicted"/>
<sequence>MACLEERHSQYENFVVICLTEAKNENCNSNYETKLPYDYCQPSTACNFEKAGVQKPCRSSCDSNSSSDLLDLECGPVDVKLIVEESEKDCRICSINFESYSQELGIPIALGCSCNGDLAFAHQKCAEKWFKIKGNKICEICGSTVRNLVGFGDTKTIEDSMISGNNAAAATETQRFCQGHRAKKGSNLMNFFTIEFPKKPFFGAFFLDNCFLFLTLLSTFFLLFYLALSIKIFSFLVQAQMACLEERHPQYENFVVICLAEAENENCNSNDYCQLSTTSNVEKVGIQKPCRSLCDSDSSAELDLECGSVDVNLIMDKSEKDCRICSINLDTYSQELGIPIILGCSCKGDLAFAHQKCAEKWFKSKGNKICEICGSTAKNLIGFGDTETIEDSIKSDNNVAAATETQRFCQGHRLISCIFGLMLLTIVLCYLHGFHTC</sequence>
<keyword evidence="4" id="KW-0472">Membrane</keyword>
<dbReference type="AlphaFoldDB" id="A0AAV7GPA1"/>
<evidence type="ECO:0000256" key="2">
    <source>
        <dbReference type="ARBA" id="ARBA00022771"/>
    </source>
</evidence>
<dbReference type="EMBL" id="JAGFBR010000012">
    <property type="protein sequence ID" value="KAH0458050.1"/>
    <property type="molecule type" value="Genomic_DNA"/>
</dbReference>
<keyword evidence="4" id="KW-0812">Transmembrane</keyword>
<keyword evidence="3" id="KW-0862">Zinc</keyword>
<organism evidence="6 7">
    <name type="scientific">Dendrobium chrysotoxum</name>
    <name type="common">Orchid</name>
    <dbReference type="NCBI Taxonomy" id="161865"/>
    <lineage>
        <taxon>Eukaryota</taxon>
        <taxon>Viridiplantae</taxon>
        <taxon>Streptophyta</taxon>
        <taxon>Embryophyta</taxon>
        <taxon>Tracheophyta</taxon>
        <taxon>Spermatophyta</taxon>
        <taxon>Magnoliopsida</taxon>
        <taxon>Liliopsida</taxon>
        <taxon>Asparagales</taxon>
        <taxon>Orchidaceae</taxon>
        <taxon>Epidendroideae</taxon>
        <taxon>Malaxideae</taxon>
        <taxon>Dendrobiinae</taxon>
        <taxon>Dendrobium</taxon>
    </lineage>
</organism>
<keyword evidence="7" id="KW-1185">Reference proteome</keyword>
<feature type="domain" description="RING-CH-type" evidence="5">
    <location>
        <begin position="314"/>
        <end position="380"/>
    </location>
</feature>
<evidence type="ECO:0000259" key="5">
    <source>
        <dbReference type="PROSITE" id="PS51292"/>
    </source>
</evidence>
<reference evidence="6 7" key="1">
    <citation type="journal article" date="2021" name="Hortic Res">
        <title>Chromosome-scale assembly of the Dendrobium chrysotoxum genome enhances the understanding of orchid evolution.</title>
        <authorList>
            <person name="Zhang Y."/>
            <person name="Zhang G.Q."/>
            <person name="Zhang D."/>
            <person name="Liu X.D."/>
            <person name="Xu X.Y."/>
            <person name="Sun W.H."/>
            <person name="Yu X."/>
            <person name="Zhu X."/>
            <person name="Wang Z.W."/>
            <person name="Zhao X."/>
            <person name="Zhong W.Y."/>
            <person name="Chen H."/>
            <person name="Yin W.L."/>
            <person name="Huang T."/>
            <person name="Niu S.C."/>
            <person name="Liu Z.J."/>
        </authorList>
    </citation>
    <scope>NUCLEOTIDE SEQUENCE [LARGE SCALE GENOMIC DNA]</scope>
    <source>
        <strain evidence="6">Lindl</strain>
    </source>
</reference>
<dbReference type="InterPro" id="IPR013083">
    <property type="entry name" value="Znf_RING/FYVE/PHD"/>
</dbReference>
<evidence type="ECO:0000256" key="3">
    <source>
        <dbReference type="ARBA" id="ARBA00022833"/>
    </source>
</evidence>
<evidence type="ECO:0000256" key="4">
    <source>
        <dbReference type="SAM" id="Phobius"/>
    </source>
</evidence>
<feature type="transmembrane region" description="Helical" evidence="4">
    <location>
        <begin position="414"/>
        <end position="434"/>
    </location>
</feature>
<keyword evidence="2" id="KW-0863">Zinc-finger</keyword>
<dbReference type="SMART" id="SM00744">
    <property type="entry name" value="RINGv"/>
    <property type="match status" value="2"/>
</dbReference>
<name>A0AAV7GPA1_DENCH</name>
<accession>A0AAV7GPA1</accession>
<keyword evidence="1" id="KW-0479">Metal-binding</keyword>
<keyword evidence="4" id="KW-1133">Transmembrane helix</keyword>
<feature type="domain" description="RING-CH-type" evidence="5">
    <location>
        <begin position="82"/>
        <end position="148"/>
    </location>
</feature>
<dbReference type="PANTHER" id="PTHR46214">
    <property type="entry name" value="ZINC FINGER, RING-CH-TYPE"/>
    <property type="match status" value="1"/>
</dbReference>
<gene>
    <name evidence="6" type="ORF">IEQ34_013365</name>
</gene>
<dbReference type="SUPFAM" id="SSF57850">
    <property type="entry name" value="RING/U-box"/>
    <property type="match status" value="2"/>
</dbReference>
<evidence type="ECO:0000256" key="1">
    <source>
        <dbReference type="ARBA" id="ARBA00022723"/>
    </source>
</evidence>
<evidence type="ECO:0000313" key="6">
    <source>
        <dbReference type="EMBL" id="KAH0458050.1"/>
    </source>
</evidence>
<comment type="caution">
    <text evidence="6">The sequence shown here is derived from an EMBL/GenBank/DDBJ whole genome shotgun (WGS) entry which is preliminary data.</text>
</comment>
<dbReference type="PANTHER" id="PTHR46214:SF30">
    <property type="entry name" value="OS01G0850200 PROTEIN"/>
    <property type="match status" value="1"/>
</dbReference>
<protein>
    <recommendedName>
        <fullName evidence="5">RING-CH-type domain-containing protein</fullName>
    </recommendedName>
</protein>
<dbReference type="PROSITE" id="PS51292">
    <property type="entry name" value="ZF_RING_CH"/>
    <property type="match status" value="2"/>
</dbReference>